<keyword evidence="1" id="KW-1133">Transmembrane helix</keyword>
<evidence type="ECO:0000259" key="2">
    <source>
        <dbReference type="Pfam" id="PF20182"/>
    </source>
</evidence>
<keyword evidence="3" id="KW-0614">Plasmid</keyword>
<feature type="transmembrane region" description="Helical" evidence="1">
    <location>
        <begin position="184"/>
        <end position="202"/>
    </location>
</feature>
<dbReference type="Pfam" id="PF20182">
    <property type="entry name" value="DUF6545"/>
    <property type="match status" value="1"/>
</dbReference>
<dbReference type="RefSeq" id="WP_100112613.1">
    <property type="nucleotide sequence ID" value="NZ_CP023977.1"/>
</dbReference>
<dbReference type="Proteomes" id="UP000195880">
    <property type="component" value="Plasmid pMDJK44.2"/>
</dbReference>
<accession>A0A291W473</accession>
<sequence>MPTDDLIDLSTTIPLWVVVAVRVYKRPSTSGQRAFLATMVILAIGATLRLSAVEDLFADATGLQDAAVLPKHLAIMVACTILLGWVDSVVPRGEREPWRRWVAFRPRVAVLAVFSIVATAAFPYAAPAITAADGSKDFASAQYGDVAGTVHLVCYLLSMAAALAPAAFLYFTVARRTNDRLLRLCMRFLGLGAFAGCLYPAYRISYLAFGFASWKYPLSEPAFHLGGSLFQFVTITFVLIGSSVRAVDLVVRGIRQRRGLIALRPLWVELVSVLPPDAILRHLKKGSSPHDDRLRLGDLYGRLDERVVDISDAVFELLPWVSEDLRREALIAARGAGLHGAEARAAREAICLRVARLKAVQGESYAVRPASTLLTLRHDLLANASWLARVSRHYTSPHIAEIANTLSGHTATRQEAIAA</sequence>
<dbReference type="KEGG" id="salf:SMD44_p20011"/>
<geneLocation type="plasmid" evidence="4">
    <name>pmdjk44.2</name>
</geneLocation>
<gene>
    <name evidence="3" type="ORF">SMD44_p20011</name>
</gene>
<evidence type="ECO:0000313" key="4">
    <source>
        <dbReference type="Proteomes" id="UP000195880"/>
    </source>
</evidence>
<evidence type="ECO:0000256" key="1">
    <source>
        <dbReference type="SAM" id="Phobius"/>
    </source>
</evidence>
<dbReference type="AlphaFoldDB" id="A0A291W473"/>
<dbReference type="NCBIfam" id="NF042915">
    <property type="entry name" value="MAB_1171c_fam"/>
    <property type="match status" value="1"/>
</dbReference>
<feature type="transmembrane region" description="Helical" evidence="1">
    <location>
        <begin position="35"/>
        <end position="52"/>
    </location>
</feature>
<dbReference type="OrthoDB" id="4158029at2"/>
<keyword evidence="4" id="KW-1185">Reference proteome</keyword>
<feature type="transmembrane region" description="Helical" evidence="1">
    <location>
        <begin position="150"/>
        <end position="172"/>
    </location>
</feature>
<proteinExistence type="predicted"/>
<evidence type="ECO:0000313" key="3">
    <source>
        <dbReference type="EMBL" id="ATM24794.1"/>
    </source>
</evidence>
<keyword evidence="1" id="KW-0472">Membrane</keyword>
<feature type="domain" description="DUF6545" evidence="2">
    <location>
        <begin position="255"/>
        <end position="396"/>
    </location>
</feature>
<dbReference type="EMBL" id="CP023977">
    <property type="protein sequence ID" value="ATM24794.1"/>
    <property type="molecule type" value="Genomic_DNA"/>
</dbReference>
<dbReference type="InterPro" id="IPR046675">
    <property type="entry name" value="DUF6545"/>
</dbReference>
<feature type="transmembrane region" description="Helical" evidence="1">
    <location>
        <begin position="72"/>
        <end position="90"/>
    </location>
</feature>
<organism evidence="3 4">
    <name type="scientific">Streptomyces alboflavus</name>
    <dbReference type="NCBI Taxonomy" id="67267"/>
    <lineage>
        <taxon>Bacteria</taxon>
        <taxon>Bacillati</taxon>
        <taxon>Actinomycetota</taxon>
        <taxon>Actinomycetes</taxon>
        <taxon>Kitasatosporales</taxon>
        <taxon>Streptomycetaceae</taxon>
        <taxon>Streptomyces</taxon>
    </lineage>
</organism>
<keyword evidence="1" id="KW-0812">Transmembrane</keyword>
<protein>
    <recommendedName>
        <fullName evidence="2">DUF6545 domain-containing protein</fullName>
    </recommendedName>
</protein>
<reference evidence="3 4" key="1">
    <citation type="submission" date="2017-10" db="EMBL/GenBank/DDBJ databases">
        <title>Streptomyces alboflavus Genome sequencing and assembly.</title>
        <authorList>
            <person name="Wang Y."/>
            <person name="Du B."/>
            <person name="Ding Y."/>
            <person name="Liu H."/>
            <person name="Hou Q."/>
            <person name="Liu K."/>
            <person name="Wang C."/>
            <person name="Yao L."/>
        </authorList>
    </citation>
    <scope>NUCLEOTIDE SEQUENCE [LARGE SCALE GENOMIC DNA]</scope>
    <source>
        <strain evidence="3 4">MDJK44</strain>
        <plasmid evidence="4">Plasmid pmdjk44.2</plasmid>
    </source>
</reference>
<name>A0A291W473_9ACTN</name>
<dbReference type="InterPro" id="IPR050039">
    <property type="entry name" value="MAB_1171c-like"/>
</dbReference>
<feature type="transmembrane region" description="Helical" evidence="1">
    <location>
        <begin position="222"/>
        <end position="247"/>
    </location>
</feature>
<feature type="transmembrane region" description="Helical" evidence="1">
    <location>
        <begin position="110"/>
        <end position="130"/>
    </location>
</feature>